<evidence type="ECO:0000313" key="3">
    <source>
        <dbReference type="Proteomes" id="UP000326396"/>
    </source>
</evidence>
<gene>
    <name evidence="2" type="ORF">E3N88_05270</name>
</gene>
<reference evidence="2 3" key="1">
    <citation type="submission" date="2019-05" db="EMBL/GenBank/DDBJ databases">
        <title>Mikania micrantha, genome provides insights into the molecular mechanism of rapid growth.</title>
        <authorList>
            <person name="Liu B."/>
        </authorList>
    </citation>
    <scope>NUCLEOTIDE SEQUENCE [LARGE SCALE GENOMIC DNA]</scope>
    <source>
        <strain evidence="2">NLD-2019</strain>
        <tissue evidence="2">Leaf</tissue>
    </source>
</reference>
<dbReference type="AlphaFoldDB" id="A0A5N6PKG9"/>
<keyword evidence="1" id="KW-0732">Signal</keyword>
<organism evidence="2 3">
    <name type="scientific">Mikania micrantha</name>
    <name type="common">bitter vine</name>
    <dbReference type="NCBI Taxonomy" id="192012"/>
    <lineage>
        <taxon>Eukaryota</taxon>
        <taxon>Viridiplantae</taxon>
        <taxon>Streptophyta</taxon>
        <taxon>Embryophyta</taxon>
        <taxon>Tracheophyta</taxon>
        <taxon>Spermatophyta</taxon>
        <taxon>Magnoliopsida</taxon>
        <taxon>eudicotyledons</taxon>
        <taxon>Gunneridae</taxon>
        <taxon>Pentapetalae</taxon>
        <taxon>asterids</taxon>
        <taxon>campanulids</taxon>
        <taxon>Asterales</taxon>
        <taxon>Asteraceae</taxon>
        <taxon>Asteroideae</taxon>
        <taxon>Heliantheae alliance</taxon>
        <taxon>Eupatorieae</taxon>
        <taxon>Mikania</taxon>
    </lineage>
</organism>
<protein>
    <submittedName>
        <fullName evidence="2">Uncharacterized protein</fullName>
    </submittedName>
</protein>
<evidence type="ECO:0000256" key="1">
    <source>
        <dbReference type="SAM" id="SignalP"/>
    </source>
</evidence>
<dbReference type="Proteomes" id="UP000326396">
    <property type="component" value="Linkage Group LG11"/>
</dbReference>
<feature type="chain" id="PRO_5024388550" evidence="1">
    <location>
        <begin position="20"/>
        <end position="142"/>
    </location>
</feature>
<feature type="signal peptide" evidence="1">
    <location>
        <begin position="1"/>
        <end position="19"/>
    </location>
</feature>
<proteinExistence type="predicted"/>
<sequence length="142" mass="15659">MKYNTTIIFLANLIHCPLSIQPGGFNANNGSKTSGCNCTVKRHHRLNRSQCPNDPEEQGRSTDETFRVFVSVNTNLEAERGAVLVDERNGETCTDLKVRVLEIRFDPVTIVLAPETIADLLAEAIVSFKLNACCENPKVEPG</sequence>
<accession>A0A5N6PKG9</accession>
<evidence type="ECO:0000313" key="2">
    <source>
        <dbReference type="EMBL" id="KAD6794374.1"/>
    </source>
</evidence>
<dbReference type="EMBL" id="SZYD01000003">
    <property type="protein sequence ID" value="KAD6794374.1"/>
    <property type="molecule type" value="Genomic_DNA"/>
</dbReference>
<name>A0A5N6PKG9_9ASTR</name>
<comment type="caution">
    <text evidence="2">The sequence shown here is derived from an EMBL/GenBank/DDBJ whole genome shotgun (WGS) entry which is preliminary data.</text>
</comment>
<keyword evidence="3" id="KW-1185">Reference proteome</keyword>